<sequence length="654" mass="73178">MIGRILGNRYEIVEKIGGGGMALVYKAKCNLLNRYVAVKILRSEFTNDKDIIEKFKRESQAAASLSHPNIVNLYDVGEEEDIYYIVMEYVKGKTLKEVIKEKEILTLEEIINYTKQIALALQQAHYNHVIHRDIKPHNILITEDNRAKVTDFGIALAATSSTITNMGSVIGSVHYFSPEQARGGYTDEKSDLYSLGIVMYEMATGKVPFEGDSPISVALKHIQEEPVLPSEVNPQISKGLEEIILQLIQKDQASRYQNTQSLIEDLNKLKQSPDATYVGGPINHEDSPTQIIPRIKEEDIQVPGKKPQNKKKRRDKLLITSAVIAALIAALLFVFGLFYVSNIFRTEEVEVPNFVGMDIETARQQAVILELELSEETTHSKEVPIDEIIRQYTSPGMKVRPGATVKVLVSEGPRTVTVPDLRFEDETNVPYILENAGLEVGTPRYEFSDFPKGVIIEQNPRAGASAVEGTIVDYVVSQGPQEVTFPMPNLIGGTIENARNIIEQFQLQKGSERQEYNDEYPEGLVIDQSIAPGSMTRENALINLTVSRGPKPVQEPGEEDIELDIKEDEEDDQEDSINTSTTNTSTKNLRVELQGYTGLVSIRVRNVSSGEEVYNKNHDVSRDGETVMIPITGREGQEFELYINNKKHNKSIIL</sequence>
<dbReference type="Proteomes" id="UP000198718">
    <property type="component" value="Unassembled WGS sequence"/>
</dbReference>
<evidence type="ECO:0000256" key="4">
    <source>
        <dbReference type="ARBA" id="ARBA00022741"/>
    </source>
</evidence>
<dbReference type="EC" id="2.7.11.1" evidence="1"/>
<feature type="binding site" evidence="9">
    <location>
        <position position="39"/>
    </location>
    <ligand>
        <name>ATP</name>
        <dbReference type="ChEBI" id="CHEBI:30616"/>
    </ligand>
</feature>
<dbReference type="FunFam" id="1.10.510.10:FF:000021">
    <property type="entry name" value="Serine/threonine protein kinase"/>
    <property type="match status" value="1"/>
</dbReference>
<keyword evidence="15" id="KW-1185">Reference proteome</keyword>
<dbReference type="PROSITE" id="PS00108">
    <property type="entry name" value="PROTEIN_KINASE_ST"/>
    <property type="match status" value="1"/>
</dbReference>
<reference evidence="14 15" key="1">
    <citation type="submission" date="2016-10" db="EMBL/GenBank/DDBJ databases">
        <authorList>
            <person name="de Groot N.N."/>
        </authorList>
    </citation>
    <scope>NUCLEOTIDE SEQUENCE [LARGE SCALE GENOMIC DNA]</scope>
    <source>
        <strain evidence="14 15">DSM 18346</strain>
    </source>
</reference>
<evidence type="ECO:0000256" key="6">
    <source>
        <dbReference type="ARBA" id="ARBA00022840"/>
    </source>
</evidence>
<feature type="region of interest" description="Disordered" evidence="10">
    <location>
        <begin position="567"/>
        <end position="588"/>
    </location>
</feature>
<evidence type="ECO:0000256" key="3">
    <source>
        <dbReference type="ARBA" id="ARBA00022679"/>
    </source>
</evidence>
<dbReference type="Gene3D" id="3.30.10.20">
    <property type="match status" value="3"/>
</dbReference>
<name>A0A1G9BUT3_9FIRM</name>
<feature type="domain" description="Protein kinase" evidence="12">
    <location>
        <begin position="10"/>
        <end position="267"/>
    </location>
</feature>
<dbReference type="GO" id="GO:0005524">
    <property type="term" value="F:ATP binding"/>
    <property type="evidence" value="ECO:0007669"/>
    <property type="project" value="UniProtKB-UniRule"/>
</dbReference>
<dbReference type="PROSITE" id="PS51178">
    <property type="entry name" value="PASTA"/>
    <property type="match status" value="3"/>
</dbReference>
<evidence type="ECO:0000256" key="1">
    <source>
        <dbReference type="ARBA" id="ARBA00012513"/>
    </source>
</evidence>
<dbReference type="InterPro" id="IPR011009">
    <property type="entry name" value="Kinase-like_dom_sf"/>
</dbReference>
<evidence type="ECO:0000256" key="7">
    <source>
        <dbReference type="ARBA" id="ARBA00047899"/>
    </source>
</evidence>
<dbReference type="InterPro" id="IPR017441">
    <property type="entry name" value="Protein_kinase_ATP_BS"/>
</dbReference>
<keyword evidence="6 9" id="KW-0067">ATP-binding</keyword>
<protein>
    <recommendedName>
        <fullName evidence="1">non-specific serine/threonine protein kinase</fullName>
        <ecNumber evidence="1">2.7.11.1</ecNumber>
    </recommendedName>
</protein>
<evidence type="ECO:0000256" key="9">
    <source>
        <dbReference type="PROSITE-ProRule" id="PRU10141"/>
    </source>
</evidence>
<dbReference type="CDD" id="cd06577">
    <property type="entry name" value="PASTA_pknB"/>
    <property type="match status" value="3"/>
</dbReference>
<evidence type="ECO:0000259" key="12">
    <source>
        <dbReference type="PROSITE" id="PS50011"/>
    </source>
</evidence>
<comment type="catalytic activity">
    <reaction evidence="7">
        <text>L-threonyl-[protein] + ATP = O-phospho-L-threonyl-[protein] + ADP + H(+)</text>
        <dbReference type="Rhea" id="RHEA:46608"/>
        <dbReference type="Rhea" id="RHEA-COMP:11060"/>
        <dbReference type="Rhea" id="RHEA-COMP:11605"/>
        <dbReference type="ChEBI" id="CHEBI:15378"/>
        <dbReference type="ChEBI" id="CHEBI:30013"/>
        <dbReference type="ChEBI" id="CHEBI:30616"/>
        <dbReference type="ChEBI" id="CHEBI:61977"/>
        <dbReference type="ChEBI" id="CHEBI:456216"/>
        <dbReference type="EC" id="2.7.11.1"/>
    </reaction>
</comment>
<dbReference type="PROSITE" id="PS00107">
    <property type="entry name" value="PROTEIN_KINASE_ATP"/>
    <property type="match status" value="1"/>
</dbReference>
<dbReference type="FunFam" id="3.30.200.20:FF:000035">
    <property type="entry name" value="Serine/threonine protein kinase Stk1"/>
    <property type="match status" value="1"/>
</dbReference>
<evidence type="ECO:0000256" key="11">
    <source>
        <dbReference type="SAM" id="Phobius"/>
    </source>
</evidence>
<dbReference type="SMART" id="SM00220">
    <property type="entry name" value="S_TKc"/>
    <property type="match status" value="1"/>
</dbReference>
<dbReference type="InterPro" id="IPR008271">
    <property type="entry name" value="Ser/Thr_kinase_AS"/>
</dbReference>
<evidence type="ECO:0000313" key="15">
    <source>
        <dbReference type="Proteomes" id="UP000198718"/>
    </source>
</evidence>
<dbReference type="OrthoDB" id="9788659at2"/>
<keyword evidence="2 14" id="KW-0723">Serine/threonine-protein kinase</keyword>
<gene>
    <name evidence="14" type="ORF">SAMN05660472_01275</name>
</gene>
<keyword evidence="11" id="KW-0812">Transmembrane</keyword>
<dbReference type="PANTHER" id="PTHR43289">
    <property type="entry name" value="MITOGEN-ACTIVATED PROTEIN KINASE KINASE KINASE 20-RELATED"/>
    <property type="match status" value="1"/>
</dbReference>
<dbReference type="InterPro" id="IPR000719">
    <property type="entry name" value="Prot_kinase_dom"/>
</dbReference>
<organism evidence="14 15">
    <name type="scientific">Natronincola ferrireducens</name>
    <dbReference type="NCBI Taxonomy" id="393762"/>
    <lineage>
        <taxon>Bacteria</taxon>
        <taxon>Bacillati</taxon>
        <taxon>Bacillota</taxon>
        <taxon>Clostridia</taxon>
        <taxon>Peptostreptococcales</taxon>
        <taxon>Natronincolaceae</taxon>
        <taxon>Natronincola</taxon>
    </lineage>
</organism>
<dbReference type="STRING" id="393762.SAMN05660472_01275"/>
<dbReference type="EMBL" id="FNFP01000002">
    <property type="protein sequence ID" value="SDK43143.1"/>
    <property type="molecule type" value="Genomic_DNA"/>
</dbReference>
<keyword evidence="5 14" id="KW-0418">Kinase</keyword>
<evidence type="ECO:0000259" key="13">
    <source>
        <dbReference type="PROSITE" id="PS51178"/>
    </source>
</evidence>
<dbReference type="Pfam" id="PF00069">
    <property type="entry name" value="Pkinase"/>
    <property type="match status" value="1"/>
</dbReference>
<dbReference type="Gene3D" id="1.10.510.10">
    <property type="entry name" value="Transferase(Phosphotransferase) domain 1"/>
    <property type="match status" value="1"/>
</dbReference>
<accession>A0A1G9BUT3</accession>
<keyword evidence="3" id="KW-0808">Transferase</keyword>
<dbReference type="Pfam" id="PF03793">
    <property type="entry name" value="PASTA"/>
    <property type="match status" value="3"/>
</dbReference>
<dbReference type="InterPro" id="IPR005543">
    <property type="entry name" value="PASTA_dom"/>
</dbReference>
<dbReference type="CDD" id="cd14014">
    <property type="entry name" value="STKc_PknB_like"/>
    <property type="match status" value="1"/>
</dbReference>
<dbReference type="AlphaFoldDB" id="A0A1G9BUT3"/>
<keyword evidence="4 9" id="KW-0547">Nucleotide-binding</keyword>
<dbReference type="SUPFAM" id="SSF56112">
    <property type="entry name" value="Protein kinase-like (PK-like)"/>
    <property type="match status" value="1"/>
</dbReference>
<keyword evidence="11" id="KW-1133">Transmembrane helix</keyword>
<proteinExistence type="predicted"/>
<evidence type="ECO:0000256" key="10">
    <source>
        <dbReference type="SAM" id="MobiDB-lite"/>
    </source>
</evidence>
<feature type="domain" description="PASTA" evidence="13">
    <location>
        <begin position="412"/>
        <end position="478"/>
    </location>
</feature>
<comment type="catalytic activity">
    <reaction evidence="8">
        <text>L-seryl-[protein] + ATP = O-phospho-L-seryl-[protein] + ADP + H(+)</text>
        <dbReference type="Rhea" id="RHEA:17989"/>
        <dbReference type="Rhea" id="RHEA-COMP:9863"/>
        <dbReference type="Rhea" id="RHEA-COMP:11604"/>
        <dbReference type="ChEBI" id="CHEBI:15378"/>
        <dbReference type="ChEBI" id="CHEBI:29999"/>
        <dbReference type="ChEBI" id="CHEBI:30616"/>
        <dbReference type="ChEBI" id="CHEBI:83421"/>
        <dbReference type="ChEBI" id="CHEBI:456216"/>
        <dbReference type="EC" id="2.7.11.1"/>
    </reaction>
</comment>
<keyword evidence="11" id="KW-0472">Membrane</keyword>
<dbReference type="NCBIfam" id="NF033483">
    <property type="entry name" value="PknB_PASTA_kin"/>
    <property type="match status" value="1"/>
</dbReference>
<dbReference type="PANTHER" id="PTHR43289:SF34">
    <property type="entry name" value="SERINE_THREONINE-PROTEIN KINASE YBDM-RELATED"/>
    <property type="match status" value="1"/>
</dbReference>
<evidence type="ECO:0000256" key="8">
    <source>
        <dbReference type="ARBA" id="ARBA00048679"/>
    </source>
</evidence>
<evidence type="ECO:0000256" key="5">
    <source>
        <dbReference type="ARBA" id="ARBA00022777"/>
    </source>
</evidence>
<dbReference type="PROSITE" id="PS50011">
    <property type="entry name" value="PROTEIN_KINASE_DOM"/>
    <property type="match status" value="1"/>
</dbReference>
<dbReference type="RefSeq" id="WP_090552151.1">
    <property type="nucleotide sequence ID" value="NZ_FNFP01000002.1"/>
</dbReference>
<feature type="transmembrane region" description="Helical" evidence="11">
    <location>
        <begin position="317"/>
        <end position="340"/>
    </location>
</feature>
<dbReference type="GO" id="GO:0004674">
    <property type="term" value="F:protein serine/threonine kinase activity"/>
    <property type="evidence" value="ECO:0007669"/>
    <property type="project" value="UniProtKB-KW"/>
</dbReference>
<feature type="domain" description="PASTA" evidence="13">
    <location>
        <begin position="481"/>
        <end position="548"/>
    </location>
</feature>
<dbReference type="Gene3D" id="3.30.200.20">
    <property type="entry name" value="Phosphorylase Kinase, domain 1"/>
    <property type="match status" value="1"/>
</dbReference>
<dbReference type="SMART" id="SM00740">
    <property type="entry name" value="PASTA"/>
    <property type="match status" value="3"/>
</dbReference>
<dbReference type="Gene3D" id="2.60.40.3080">
    <property type="match status" value="1"/>
</dbReference>
<evidence type="ECO:0000256" key="2">
    <source>
        <dbReference type="ARBA" id="ARBA00022527"/>
    </source>
</evidence>
<evidence type="ECO:0000313" key="14">
    <source>
        <dbReference type="EMBL" id="SDK43143.1"/>
    </source>
</evidence>
<feature type="domain" description="PASTA" evidence="13">
    <location>
        <begin position="345"/>
        <end position="411"/>
    </location>
</feature>